<proteinExistence type="predicted"/>
<sequence length="530" mass="60994">MLSGDHTAQATLEKEQIQNLEDQLQDQFAIRQMLEKTLNQKRYVCDAQSTNPIPKQAEELIKEIAVLELEVAYLEKYVLSLNRKTFVQQVSKDKDCASAAFKHGENFTSDRSCPIFPRHPIGSPLKERQIFRAPLSQPDSGVHRSQFCLSHRSSSHSKRLCPPVKPLAEYDEAYHSLPLSMLERAEHSRSNTSLGEYLLQSVSDHDWETPNWISEEMIKSITGIYCELAEPPLLTNHYLPDLFSPSLPGSDHFGFSSFNSNFYNPFCIDHSRELGGPQTDMVEVRWISRDSERLKNIEYMLRKYRSLVHRLRQVDLSKMKHEEKLAFWINVQNSLGMHAFLVHGISKIKLKRTASLLKAAYNVGGQAISLHQLRNFILQCKMLLPGQWLRLFFPSRQNSKIKDVPKAYAIDRPEHLLPFALCSGCFSDPAVRVYRPDKVFKELKAAREEYLQSNISFHKEKVLIPKLVQSYAKLSGLSPNNLLTIILCHNSVPYSSSQVRQSHQKRKATKSIEWIPHNFDFRYLLSNELA</sequence>
<dbReference type="OrthoDB" id="418495at2759"/>
<reference evidence="4" key="1">
    <citation type="journal article" date="2020" name="Plant Biotechnol. J.">
        <title>The pomegranate (Punica granatum L.) draft genome dissects genetic divergence between soft- and hard-seeded cultivars.</title>
        <authorList>
            <person name="Luo X."/>
            <person name="Li H."/>
            <person name="Wu Z."/>
            <person name="Yao W."/>
            <person name="Zhao P."/>
            <person name="Cao D."/>
            <person name="Yu H."/>
            <person name="Li K."/>
            <person name="Poudel K."/>
            <person name="Zhao D."/>
            <person name="Zhang F."/>
            <person name="Xia X."/>
            <person name="Chen L."/>
            <person name="Wang Q."/>
            <person name="Jing D."/>
            <person name="Cao S."/>
        </authorList>
    </citation>
    <scope>NUCLEOTIDE SEQUENCE [LARGE SCALE GENOMIC DNA]</scope>
    <source>
        <strain evidence="4">cv. Tunisia</strain>
    </source>
</reference>
<dbReference type="InterPro" id="IPR006869">
    <property type="entry name" value="DUF547"/>
</dbReference>
<evidence type="ECO:0000259" key="3">
    <source>
        <dbReference type="Pfam" id="PF14389"/>
    </source>
</evidence>
<dbReference type="Pfam" id="PF14389">
    <property type="entry name" value="Lzipper-MIP1"/>
    <property type="match status" value="1"/>
</dbReference>
<protein>
    <submittedName>
        <fullName evidence="5">Uncharacterized protein LOC116203144 isoform X1</fullName>
    </submittedName>
</protein>
<dbReference type="PANTHER" id="PTHR23054:SF20">
    <property type="entry name" value="DUF547 DOMAIN-CONTAINING PROTEIN"/>
    <property type="match status" value="1"/>
</dbReference>
<reference evidence="5" key="2">
    <citation type="submission" date="2025-08" db="UniProtKB">
        <authorList>
            <consortium name="RefSeq"/>
        </authorList>
    </citation>
    <scope>IDENTIFICATION</scope>
    <source>
        <tissue evidence="5">Leaf</tissue>
    </source>
</reference>
<name>A0A6P8D842_PUNGR</name>
<dbReference type="Proteomes" id="UP000515151">
    <property type="component" value="Chromosome 4"/>
</dbReference>
<dbReference type="GeneID" id="116203144"/>
<feature type="domain" description="Ternary complex factor MIP1 leucine-zipper" evidence="3">
    <location>
        <begin position="8"/>
        <end position="87"/>
    </location>
</feature>
<organism evidence="4 5">
    <name type="scientific">Punica granatum</name>
    <name type="common">Pomegranate</name>
    <dbReference type="NCBI Taxonomy" id="22663"/>
    <lineage>
        <taxon>Eukaryota</taxon>
        <taxon>Viridiplantae</taxon>
        <taxon>Streptophyta</taxon>
        <taxon>Embryophyta</taxon>
        <taxon>Tracheophyta</taxon>
        <taxon>Spermatophyta</taxon>
        <taxon>Magnoliopsida</taxon>
        <taxon>eudicotyledons</taxon>
        <taxon>Gunneridae</taxon>
        <taxon>Pentapetalae</taxon>
        <taxon>rosids</taxon>
        <taxon>malvids</taxon>
        <taxon>Myrtales</taxon>
        <taxon>Lythraceae</taxon>
        <taxon>Punica</taxon>
    </lineage>
</organism>
<evidence type="ECO:0000313" key="5">
    <source>
        <dbReference type="RefSeq" id="XP_031390669.1"/>
    </source>
</evidence>
<accession>A0A6P8D842</accession>
<keyword evidence="4" id="KW-1185">Reference proteome</keyword>
<dbReference type="RefSeq" id="XP_031390669.1">
    <property type="nucleotide sequence ID" value="XM_031534809.1"/>
</dbReference>
<keyword evidence="1" id="KW-0175">Coiled coil</keyword>
<feature type="domain" description="DUF547" evidence="2">
    <location>
        <begin position="316"/>
        <end position="451"/>
    </location>
</feature>
<feature type="coiled-coil region" evidence="1">
    <location>
        <begin position="7"/>
        <end position="77"/>
    </location>
</feature>
<dbReference type="InterPro" id="IPR025757">
    <property type="entry name" value="MIP1_Leuzipper"/>
</dbReference>
<evidence type="ECO:0000259" key="2">
    <source>
        <dbReference type="Pfam" id="PF04784"/>
    </source>
</evidence>
<gene>
    <name evidence="5" type="primary">LOC116203144</name>
</gene>
<dbReference type="AlphaFoldDB" id="A0A6P8D842"/>
<dbReference type="Pfam" id="PF04784">
    <property type="entry name" value="DUF547"/>
    <property type="match status" value="1"/>
</dbReference>
<dbReference type="PANTHER" id="PTHR23054">
    <property type="entry name" value="TERNARY COMPLEX FACTOR MIP1, LEUCINE-ZIPPER-RELATED"/>
    <property type="match status" value="1"/>
</dbReference>
<evidence type="ECO:0000256" key="1">
    <source>
        <dbReference type="SAM" id="Coils"/>
    </source>
</evidence>
<evidence type="ECO:0000313" key="4">
    <source>
        <dbReference type="Proteomes" id="UP000515151"/>
    </source>
</evidence>